<dbReference type="SUPFAM" id="SSF53163">
    <property type="entry name" value="HybD-like"/>
    <property type="match status" value="1"/>
</dbReference>
<dbReference type="Proteomes" id="UP000434044">
    <property type="component" value="Unassembled WGS sequence"/>
</dbReference>
<accession>A0A6N8E9T4</accession>
<evidence type="ECO:0000256" key="3">
    <source>
        <dbReference type="ARBA" id="ARBA00022670"/>
    </source>
</evidence>
<keyword evidence="5" id="KW-0064">Aspartyl protease</keyword>
<evidence type="ECO:0000256" key="1">
    <source>
        <dbReference type="ARBA" id="ARBA00006814"/>
    </source>
</evidence>
<dbReference type="NCBIfam" id="TIGR00072">
    <property type="entry name" value="hydrog_prot"/>
    <property type="match status" value="1"/>
</dbReference>
<dbReference type="AlphaFoldDB" id="A0A6N8E9T4"/>
<evidence type="ECO:0000313" key="8">
    <source>
        <dbReference type="EMBL" id="MTW20905.1"/>
    </source>
</evidence>
<evidence type="ECO:0000256" key="7">
    <source>
        <dbReference type="SAM" id="MobiDB-lite"/>
    </source>
</evidence>
<dbReference type="RefSeq" id="WP_186342946.1">
    <property type="nucleotide sequence ID" value="NZ_WNKT01000011.1"/>
</dbReference>
<evidence type="ECO:0000256" key="6">
    <source>
        <dbReference type="ARBA" id="ARBA00022801"/>
    </source>
</evidence>
<organism evidence="8 9">
    <name type="scientific">Allochromatium palmeri</name>
    <dbReference type="NCBI Taxonomy" id="231048"/>
    <lineage>
        <taxon>Bacteria</taxon>
        <taxon>Pseudomonadati</taxon>
        <taxon>Pseudomonadota</taxon>
        <taxon>Gammaproteobacteria</taxon>
        <taxon>Chromatiales</taxon>
        <taxon>Chromatiaceae</taxon>
        <taxon>Allochromatium</taxon>
    </lineage>
</organism>
<dbReference type="PRINTS" id="PR00446">
    <property type="entry name" value="HYDRGNUPTAKE"/>
</dbReference>
<keyword evidence="2" id="KW-0533">Nickel</keyword>
<keyword evidence="3 8" id="KW-0645">Protease</keyword>
<dbReference type="InterPro" id="IPR000671">
    <property type="entry name" value="Peptidase_A31"/>
</dbReference>
<dbReference type="GO" id="GO:0046872">
    <property type="term" value="F:metal ion binding"/>
    <property type="evidence" value="ECO:0007669"/>
    <property type="project" value="UniProtKB-KW"/>
</dbReference>
<evidence type="ECO:0000256" key="2">
    <source>
        <dbReference type="ARBA" id="ARBA00022596"/>
    </source>
</evidence>
<dbReference type="Gene3D" id="3.40.50.1450">
    <property type="entry name" value="HybD-like"/>
    <property type="match status" value="1"/>
</dbReference>
<sequence length="191" mass="20125">MESELDANDDPGADILLIGLGNLLLGDEGVGVHVLRRLECDYSFEPAITLVDGGTSGLDLLPLFADHRRILMIDAIALDAPPGHIAVFRDADIRSVLNHKLSVHHLGVSDLLALVQLLDYGPTEIVLVGIVPECLELTLDLSSPVTAAIPAVIEQVGSILDTWGVALLESTSQSPTPGLSSSAIRAATQAR</sequence>
<dbReference type="PANTHER" id="PTHR30302">
    <property type="entry name" value="HYDROGENASE 1 MATURATION PROTEASE"/>
    <property type="match status" value="1"/>
</dbReference>
<feature type="compositionally biased region" description="Polar residues" evidence="7">
    <location>
        <begin position="171"/>
        <end position="183"/>
    </location>
</feature>
<proteinExistence type="inferred from homology"/>
<dbReference type="PANTHER" id="PTHR30302:SF1">
    <property type="entry name" value="HYDROGENASE 2 MATURATION PROTEASE"/>
    <property type="match status" value="1"/>
</dbReference>
<dbReference type="GO" id="GO:0016485">
    <property type="term" value="P:protein processing"/>
    <property type="evidence" value="ECO:0007669"/>
    <property type="project" value="TreeGrafter"/>
</dbReference>
<dbReference type="EMBL" id="WNKT01000011">
    <property type="protein sequence ID" value="MTW20905.1"/>
    <property type="molecule type" value="Genomic_DNA"/>
</dbReference>
<dbReference type="GO" id="GO:0004190">
    <property type="term" value="F:aspartic-type endopeptidase activity"/>
    <property type="evidence" value="ECO:0007669"/>
    <property type="project" value="UniProtKB-KW"/>
</dbReference>
<keyword evidence="9" id="KW-1185">Reference proteome</keyword>
<evidence type="ECO:0000313" key="9">
    <source>
        <dbReference type="Proteomes" id="UP000434044"/>
    </source>
</evidence>
<comment type="caution">
    <text evidence="8">The sequence shown here is derived from an EMBL/GenBank/DDBJ whole genome shotgun (WGS) entry which is preliminary data.</text>
</comment>
<protein>
    <submittedName>
        <fullName evidence="8">Hydrogenase maturation protease</fullName>
    </submittedName>
</protein>
<dbReference type="CDD" id="cd06062">
    <property type="entry name" value="H2MP_MemB-H2up"/>
    <property type="match status" value="1"/>
</dbReference>
<dbReference type="FunFam" id="3.40.50.1450:FF:000002">
    <property type="entry name" value="Hydrogenase 1 maturation protease"/>
    <property type="match status" value="1"/>
</dbReference>
<keyword evidence="6" id="KW-0378">Hydrolase</keyword>
<evidence type="ECO:0000256" key="5">
    <source>
        <dbReference type="ARBA" id="ARBA00022750"/>
    </source>
</evidence>
<dbReference type="GO" id="GO:0008047">
    <property type="term" value="F:enzyme activator activity"/>
    <property type="evidence" value="ECO:0007669"/>
    <property type="project" value="InterPro"/>
</dbReference>
<feature type="region of interest" description="Disordered" evidence="7">
    <location>
        <begin position="171"/>
        <end position="191"/>
    </location>
</feature>
<evidence type="ECO:0000256" key="4">
    <source>
        <dbReference type="ARBA" id="ARBA00022723"/>
    </source>
</evidence>
<reference evidence="8 9" key="1">
    <citation type="submission" date="2019-11" db="EMBL/GenBank/DDBJ databases">
        <title>Whole-genome sequence of the anaerobic purple sulfur bacterium Allochromatium palmeri DSM 15591.</title>
        <authorList>
            <person name="Kyndt J.A."/>
            <person name="Meyer T.E."/>
        </authorList>
    </citation>
    <scope>NUCLEOTIDE SEQUENCE [LARGE SCALE GENOMIC DNA]</scope>
    <source>
        <strain evidence="8 9">DSM 15591</strain>
    </source>
</reference>
<comment type="similarity">
    <text evidence="1">Belongs to the peptidase A31 family.</text>
</comment>
<name>A0A6N8E9T4_9GAMM</name>
<gene>
    <name evidence="8" type="ORF">GJ668_07300</name>
</gene>
<keyword evidence="4" id="KW-0479">Metal-binding</keyword>
<dbReference type="InterPro" id="IPR023430">
    <property type="entry name" value="Pept_HybD-like_dom_sf"/>
</dbReference>
<dbReference type="Pfam" id="PF01750">
    <property type="entry name" value="HycI"/>
    <property type="match status" value="1"/>
</dbReference>